<accession>A0ABQ0GRH9</accession>
<dbReference type="PANTHER" id="PTHR24148">
    <property type="entry name" value="ANKYRIN REPEAT DOMAIN-CONTAINING PROTEIN 39 HOMOLOG-RELATED"/>
    <property type="match status" value="1"/>
</dbReference>
<proteinExistence type="predicted"/>
<reference evidence="2 3" key="1">
    <citation type="submission" date="2024-09" db="EMBL/GenBank/DDBJ databases">
        <title>Itraconazole resistance in Madurella fahalii resulting from another homologue of gene encoding cytochrome P450 14-alpha sterol demethylase (CYP51).</title>
        <authorList>
            <person name="Yoshioka I."/>
            <person name="Fahal A.H."/>
            <person name="Kaneko S."/>
            <person name="Yaguchi T."/>
        </authorList>
    </citation>
    <scope>NUCLEOTIDE SEQUENCE [LARGE SCALE GENOMIC DNA]</scope>
    <source>
        <strain evidence="2 3">IFM 68171</strain>
    </source>
</reference>
<dbReference type="GeneID" id="98181294"/>
<dbReference type="Proteomes" id="UP001628179">
    <property type="component" value="Unassembled WGS sequence"/>
</dbReference>
<dbReference type="InterPro" id="IPR052895">
    <property type="entry name" value="HetReg/Transcr_Mod"/>
</dbReference>
<name>A0ABQ0GRH9_9PEZI</name>
<organism evidence="2 3">
    <name type="scientific">Madurella fahalii</name>
    <dbReference type="NCBI Taxonomy" id="1157608"/>
    <lineage>
        <taxon>Eukaryota</taxon>
        <taxon>Fungi</taxon>
        <taxon>Dikarya</taxon>
        <taxon>Ascomycota</taxon>
        <taxon>Pezizomycotina</taxon>
        <taxon>Sordariomycetes</taxon>
        <taxon>Sordariomycetidae</taxon>
        <taxon>Sordariales</taxon>
        <taxon>Sordariales incertae sedis</taxon>
        <taxon>Madurella</taxon>
    </lineage>
</organism>
<dbReference type="PANTHER" id="PTHR24148:SF64">
    <property type="entry name" value="HETEROKARYON INCOMPATIBILITY DOMAIN-CONTAINING PROTEIN"/>
    <property type="match status" value="1"/>
</dbReference>
<evidence type="ECO:0000259" key="1">
    <source>
        <dbReference type="Pfam" id="PF06985"/>
    </source>
</evidence>
<dbReference type="EMBL" id="BAAFSV010000006">
    <property type="protein sequence ID" value="GAB1320342.1"/>
    <property type="molecule type" value="Genomic_DNA"/>
</dbReference>
<keyword evidence="3" id="KW-1185">Reference proteome</keyword>
<sequence length="126" mass="14126">MEFTHPITKPLFNVLRDIRLATPTSKMIIVWADGICINQRAIAERNVQVQLTDPIYSKAQRVITYIGETDSNTWSAIALAEKMVELGRTSEPVVGQARRERDEQQCDGVTSSALDIPPRSTVICIR</sequence>
<gene>
    <name evidence="2" type="ORF">MFIFM68171_10552</name>
</gene>
<comment type="caution">
    <text evidence="2">The sequence shown here is derived from an EMBL/GenBank/DDBJ whole genome shotgun (WGS) entry which is preliminary data.</text>
</comment>
<evidence type="ECO:0000313" key="2">
    <source>
        <dbReference type="EMBL" id="GAB1320342.1"/>
    </source>
</evidence>
<dbReference type="InterPro" id="IPR010730">
    <property type="entry name" value="HET"/>
</dbReference>
<protein>
    <recommendedName>
        <fullName evidence="1">Heterokaryon incompatibility domain-containing protein</fullName>
    </recommendedName>
</protein>
<feature type="domain" description="Heterokaryon incompatibility" evidence="1">
    <location>
        <begin position="7"/>
        <end position="81"/>
    </location>
</feature>
<dbReference type="RefSeq" id="XP_070922072.1">
    <property type="nucleotide sequence ID" value="XM_071065971.1"/>
</dbReference>
<evidence type="ECO:0000313" key="3">
    <source>
        <dbReference type="Proteomes" id="UP001628179"/>
    </source>
</evidence>
<dbReference type="Pfam" id="PF06985">
    <property type="entry name" value="HET"/>
    <property type="match status" value="1"/>
</dbReference>